<dbReference type="PANTHER" id="PTHR12064">
    <property type="entry name" value="METAL TRANSPORTER CNNM"/>
    <property type="match status" value="1"/>
</dbReference>
<feature type="transmembrane region" description="Helical" evidence="9">
    <location>
        <begin position="104"/>
        <end position="122"/>
    </location>
</feature>
<evidence type="ECO:0000259" key="11">
    <source>
        <dbReference type="PROSITE" id="PS51371"/>
    </source>
</evidence>
<dbReference type="Pfam" id="PF25562">
    <property type="entry name" value="CNBH_CNNM2_C"/>
    <property type="match status" value="1"/>
</dbReference>
<evidence type="ECO:0000256" key="8">
    <source>
        <dbReference type="PROSITE-ProRule" id="PRU01193"/>
    </source>
</evidence>
<keyword evidence="4" id="KW-0677">Repeat</keyword>
<dbReference type="SUPFAM" id="SSF54631">
    <property type="entry name" value="CBS-domain pair"/>
    <property type="match status" value="1"/>
</dbReference>
<evidence type="ECO:0000256" key="1">
    <source>
        <dbReference type="ARBA" id="ARBA00004141"/>
    </source>
</evidence>
<feature type="domain" description="CNNM transmembrane" evidence="12">
    <location>
        <begin position="15"/>
        <end position="194"/>
    </location>
</feature>
<comment type="subcellular location">
    <subcellularLocation>
        <location evidence="1">Membrane</location>
        <topology evidence="1">Multi-pass membrane protein</topology>
    </subcellularLocation>
</comment>
<dbReference type="InterPro" id="IPR000595">
    <property type="entry name" value="cNMP-bd_dom"/>
</dbReference>
<sequence>MEPWNSVKSTNPPEPFLPIWAHLLLLVLLLCMSGLFSGLNLGLMALDPTELKIVVNCGTPKEKRYAKAISPIRKHGNYLLCSLLLGNVLVNSSIAILLDDLSSGIWALLGSTIGIVIFGEIVPQSICSRHGLAVGARTVFLTKLFMILTFPLSFPISKLLDCILGQEIGTVYNKERLLELLRVTAQYADFEKGEVDIISGALELKSKCVSEVMTSIDDCYMIDYSAVLDFNTMSDIMSKGFTRIPVYMGERSNIVALLFVKDLAFVDPDDCTPLKTVCKFYNHPINFVFGDTTLDVMLEEFKKGQCHMAFVNRVNSEGDGDPFYEVLGIVTLEDVIEEIIKSEIVDETDIYLDNKSKKRIAKSAVHDFSIFQPPVEQNKPKISPQLTLAVFQFLSSAIEAFKADLISENILRRLLTQDVIVEVKYDSFKEEIEKTSKHQPSQYLYQKGKPVDYFVLILTGKVEVNVGKEQLIFEQGPFSHFGQQALHAQGIQSISSRGSLQSIQSNPGSAPSVHYVPDYSVLIKSDMQYLKIRKNMYLAARRATQMEHQLSHNTSTANHGHYAEDFFTKEWNRALDGGSQTTLNVDCGDTASHVSELNTLNTNDAEQQQALLPDAATLPNQQEGSI</sequence>
<dbReference type="GeneID" id="100372331"/>
<dbReference type="PROSITE" id="PS50042">
    <property type="entry name" value="CNMP_BINDING_3"/>
    <property type="match status" value="1"/>
</dbReference>
<feature type="transmembrane region" description="Helical" evidence="9">
    <location>
        <begin position="134"/>
        <end position="154"/>
    </location>
</feature>
<proteinExistence type="inferred from homology"/>
<dbReference type="PROSITE" id="PS51846">
    <property type="entry name" value="CNNM"/>
    <property type="match status" value="1"/>
</dbReference>
<evidence type="ECO:0000259" key="10">
    <source>
        <dbReference type="PROSITE" id="PS50042"/>
    </source>
</evidence>
<dbReference type="PANTHER" id="PTHR12064:SF94">
    <property type="entry name" value="UNEXTENDED PROTEIN"/>
    <property type="match status" value="1"/>
</dbReference>
<evidence type="ECO:0000256" key="4">
    <source>
        <dbReference type="ARBA" id="ARBA00022737"/>
    </source>
</evidence>
<evidence type="ECO:0000256" key="6">
    <source>
        <dbReference type="ARBA" id="ARBA00023136"/>
    </source>
</evidence>
<dbReference type="Pfam" id="PF01595">
    <property type="entry name" value="CNNM"/>
    <property type="match status" value="1"/>
</dbReference>
<dbReference type="PROSITE" id="PS51371">
    <property type="entry name" value="CBS"/>
    <property type="match status" value="1"/>
</dbReference>
<evidence type="ECO:0000313" key="14">
    <source>
        <dbReference type="RefSeq" id="XP_002737208.2"/>
    </source>
</evidence>
<dbReference type="SUPFAM" id="SSF51206">
    <property type="entry name" value="cAMP-binding domain-like"/>
    <property type="match status" value="1"/>
</dbReference>
<feature type="transmembrane region" description="Helical" evidence="9">
    <location>
        <begin position="77"/>
        <end position="98"/>
    </location>
</feature>
<evidence type="ECO:0000256" key="9">
    <source>
        <dbReference type="SAM" id="Phobius"/>
    </source>
</evidence>
<keyword evidence="3 8" id="KW-0812">Transmembrane</keyword>
<dbReference type="Gene3D" id="3.10.580.10">
    <property type="entry name" value="CBS-domain"/>
    <property type="match status" value="1"/>
</dbReference>
<keyword evidence="5 8" id="KW-1133">Transmembrane helix</keyword>
<evidence type="ECO:0000259" key="12">
    <source>
        <dbReference type="PROSITE" id="PS51846"/>
    </source>
</evidence>
<comment type="similarity">
    <text evidence="2">Belongs to the ACDP family.</text>
</comment>
<reference evidence="14" key="1">
    <citation type="submission" date="2025-08" db="UniProtKB">
        <authorList>
            <consortium name="RefSeq"/>
        </authorList>
    </citation>
    <scope>IDENTIFICATION</scope>
    <source>
        <tissue evidence="14">Testes</tissue>
    </source>
</reference>
<dbReference type="InterPro" id="IPR046342">
    <property type="entry name" value="CBS_dom_sf"/>
</dbReference>
<evidence type="ECO:0000313" key="13">
    <source>
        <dbReference type="Proteomes" id="UP000694865"/>
    </source>
</evidence>
<protein>
    <submittedName>
        <fullName evidence="14">Metal transporter CNNM2-like</fullName>
    </submittedName>
</protein>
<evidence type="ECO:0000256" key="5">
    <source>
        <dbReference type="ARBA" id="ARBA00022989"/>
    </source>
</evidence>
<feature type="transmembrane region" description="Helical" evidence="9">
    <location>
        <begin position="20"/>
        <end position="43"/>
    </location>
</feature>
<feature type="domain" description="Cyclic nucleotide-binding" evidence="10">
    <location>
        <begin position="418"/>
        <end position="486"/>
    </location>
</feature>
<name>A0ABM0GTT3_SACKO</name>
<evidence type="ECO:0000256" key="3">
    <source>
        <dbReference type="ARBA" id="ARBA00022692"/>
    </source>
</evidence>
<accession>A0ABM0GTT3</accession>
<dbReference type="Proteomes" id="UP000694865">
    <property type="component" value="Unplaced"/>
</dbReference>
<organism evidence="13 14">
    <name type="scientific">Saccoglossus kowalevskii</name>
    <name type="common">Acorn worm</name>
    <dbReference type="NCBI Taxonomy" id="10224"/>
    <lineage>
        <taxon>Eukaryota</taxon>
        <taxon>Metazoa</taxon>
        <taxon>Hemichordata</taxon>
        <taxon>Enteropneusta</taxon>
        <taxon>Harrimaniidae</taxon>
        <taxon>Saccoglossus</taxon>
    </lineage>
</organism>
<dbReference type="InterPro" id="IPR045095">
    <property type="entry name" value="ACDP"/>
</dbReference>
<dbReference type="Gene3D" id="2.60.120.10">
    <property type="entry name" value="Jelly Rolls"/>
    <property type="match status" value="1"/>
</dbReference>
<dbReference type="InterPro" id="IPR014710">
    <property type="entry name" value="RmlC-like_jellyroll"/>
</dbReference>
<feature type="domain" description="CBS" evidence="11">
    <location>
        <begin position="281"/>
        <end position="347"/>
    </location>
</feature>
<dbReference type="RefSeq" id="XP_002737208.2">
    <property type="nucleotide sequence ID" value="XM_002737162.2"/>
</dbReference>
<keyword evidence="6 8" id="KW-0472">Membrane</keyword>
<evidence type="ECO:0000256" key="7">
    <source>
        <dbReference type="PROSITE-ProRule" id="PRU00703"/>
    </source>
</evidence>
<dbReference type="InterPro" id="IPR002550">
    <property type="entry name" value="CNNM"/>
</dbReference>
<dbReference type="InterPro" id="IPR018490">
    <property type="entry name" value="cNMP-bd_dom_sf"/>
</dbReference>
<evidence type="ECO:0000256" key="2">
    <source>
        <dbReference type="ARBA" id="ARBA00010484"/>
    </source>
</evidence>
<dbReference type="InterPro" id="IPR044751">
    <property type="entry name" value="Ion_transp-like_CBS"/>
</dbReference>
<keyword evidence="13" id="KW-1185">Reference proteome</keyword>
<gene>
    <name evidence="14" type="primary">LOC100372331</name>
</gene>
<dbReference type="CDD" id="cd04590">
    <property type="entry name" value="CBS_pair_CorC_HlyC_assoc"/>
    <property type="match status" value="1"/>
</dbReference>
<dbReference type="InterPro" id="IPR000644">
    <property type="entry name" value="CBS_dom"/>
</dbReference>
<keyword evidence="7" id="KW-0129">CBS domain</keyword>